<evidence type="ECO:0008006" key="3">
    <source>
        <dbReference type="Google" id="ProtNLM"/>
    </source>
</evidence>
<evidence type="ECO:0000313" key="2">
    <source>
        <dbReference type="Proteomes" id="UP000325161"/>
    </source>
</evidence>
<evidence type="ECO:0000313" key="1">
    <source>
        <dbReference type="EMBL" id="QEI05854.1"/>
    </source>
</evidence>
<reference evidence="1 2" key="1">
    <citation type="submission" date="2019-08" db="EMBL/GenBank/DDBJ databases">
        <title>Amphibian skin-associated Pigmentiphaga: genome sequence and occurrence across geography and hosts.</title>
        <authorList>
            <person name="Bletz M.C."/>
            <person name="Bunk B."/>
            <person name="Sproeer C."/>
            <person name="Biwer P."/>
            <person name="Reiter S."/>
            <person name="Rabemananjara F.C.E."/>
            <person name="Schulz S."/>
            <person name="Overmann J."/>
            <person name="Vences M."/>
        </authorList>
    </citation>
    <scope>NUCLEOTIDE SEQUENCE [LARGE SCALE GENOMIC DNA]</scope>
    <source>
        <strain evidence="1 2">Mada1488</strain>
    </source>
</reference>
<protein>
    <recommendedName>
        <fullName evidence="3">DUF2917 domain-containing protein</fullName>
    </recommendedName>
</protein>
<dbReference type="AlphaFoldDB" id="A0A5C0AW51"/>
<keyword evidence="2" id="KW-1185">Reference proteome</keyword>
<gene>
    <name evidence="1" type="ORF">FXN63_08320</name>
</gene>
<dbReference type="KEGG" id="pacr:FXN63_08320"/>
<accession>A0A5C0AW51</accession>
<dbReference type="Proteomes" id="UP000325161">
    <property type="component" value="Chromosome"/>
</dbReference>
<organism evidence="1 2">
    <name type="scientific">Pigmentiphaga aceris</name>
    <dbReference type="NCBI Taxonomy" id="1940612"/>
    <lineage>
        <taxon>Bacteria</taxon>
        <taxon>Pseudomonadati</taxon>
        <taxon>Pseudomonadota</taxon>
        <taxon>Betaproteobacteria</taxon>
        <taxon>Burkholderiales</taxon>
        <taxon>Alcaligenaceae</taxon>
        <taxon>Pigmentiphaga</taxon>
    </lineage>
</organism>
<dbReference type="EMBL" id="CP043046">
    <property type="protein sequence ID" value="QEI05854.1"/>
    <property type="molecule type" value="Genomic_DNA"/>
</dbReference>
<proteinExistence type="predicted"/>
<name>A0A5C0AW51_9BURK</name>
<dbReference type="RefSeq" id="WP_148814237.1">
    <property type="nucleotide sequence ID" value="NZ_CP043046.1"/>
</dbReference>
<dbReference type="OrthoDB" id="8926554at2"/>
<sequence>MTYPTVTYPITDEDTHSSLLDIERHHADRRWLRAGTTIVAHEGIFHLAESAVHLNGVSIRTQKLLREGDTHQVMQTGWVEFASNRGGRALCVARPSAWHRVVHAVPNFLRQWLEGPVTVVAKGSDKPL</sequence>